<comment type="similarity">
    <text evidence="1">Belongs to the UPF0175 family.</text>
</comment>
<protein>
    <submittedName>
        <fullName evidence="2">Uncharacterized protein</fullName>
    </submittedName>
</protein>
<dbReference type="AlphaFoldDB" id="A0AAJ0XCP4"/>
<name>A0AAJ0XCP4_9GAMM</name>
<reference evidence="2" key="1">
    <citation type="submission" date="2017-08" db="EMBL/GenBank/DDBJ databases">
        <authorList>
            <person name="Imhoff J.F."/>
            <person name="Rahn T."/>
            <person name="Kuenzel S."/>
            <person name="Neulinger S.C."/>
        </authorList>
    </citation>
    <scope>NUCLEOTIDE SEQUENCE</scope>
    <source>
        <strain evidence="2">DSM 11080</strain>
    </source>
</reference>
<accession>A0AAJ0XCP4</accession>
<dbReference type="RefSeq" id="WP_242477246.1">
    <property type="nucleotide sequence ID" value="NZ_NRSJ01000061.1"/>
</dbReference>
<evidence type="ECO:0000313" key="3">
    <source>
        <dbReference type="Proteomes" id="UP001296776"/>
    </source>
</evidence>
<dbReference type="PANTHER" id="PTHR37525:SF1">
    <property type="entry name" value="UPF0175 PROTEIN SSL1255"/>
    <property type="match status" value="1"/>
</dbReference>
<gene>
    <name evidence="2" type="ORF">CKO40_21550</name>
</gene>
<dbReference type="PANTHER" id="PTHR37525">
    <property type="entry name" value="UPF0175 PROTEIN SSL1255"/>
    <property type="match status" value="1"/>
</dbReference>
<evidence type="ECO:0000256" key="1">
    <source>
        <dbReference type="ARBA" id="ARBA00005651"/>
    </source>
</evidence>
<evidence type="ECO:0000313" key="2">
    <source>
        <dbReference type="EMBL" id="MBK1707047.1"/>
    </source>
</evidence>
<sequence length="83" mass="8934">MSQLILDVPDDSLLSLKLSDDAAAAEIRLAASVKLYELGRLSSGAAARLAGIPRPLFLSKLADYGVDTFRLTEDELERQTSLA</sequence>
<comment type="caution">
    <text evidence="2">The sequence shown here is derived from an EMBL/GenBank/DDBJ whole genome shotgun (WGS) entry which is preliminary data.</text>
</comment>
<dbReference type="Pfam" id="PF03683">
    <property type="entry name" value="UPF0175"/>
    <property type="match status" value="1"/>
</dbReference>
<organism evidence="2 3">
    <name type="scientific">Halochromatium glycolicum</name>
    <dbReference type="NCBI Taxonomy" id="85075"/>
    <lineage>
        <taxon>Bacteria</taxon>
        <taxon>Pseudomonadati</taxon>
        <taxon>Pseudomonadota</taxon>
        <taxon>Gammaproteobacteria</taxon>
        <taxon>Chromatiales</taxon>
        <taxon>Chromatiaceae</taxon>
        <taxon>Halochromatium</taxon>
    </lineage>
</organism>
<proteinExistence type="inferred from homology"/>
<dbReference type="EMBL" id="NRSJ01000061">
    <property type="protein sequence ID" value="MBK1707047.1"/>
    <property type="molecule type" value="Genomic_DNA"/>
</dbReference>
<dbReference type="Proteomes" id="UP001296776">
    <property type="component" value="Unassembled WGS sequence"/>
</dbReference>
<dbReference type="InterPro" id="IPR005368">
    <property type="entry name" value="UPF0175"/>
</dbReference>
<reference evidence="2" key="2">
    <citation type="journal article" date="2020" name="Microorganisms">
        <title>Osmotic Adaptation and Compatible Solute Biosynthesis of Phototrophic Bacteria as Revealed from Genome Analyses.</title>
        <authorList>
            <person name="Imhoff J.F."/>
            <person name="Rahn T."/>
            <person name="Kunzel S."/>
            <person name="Keller A."/>
            <person name="Neulinger S.C."/>
        </authorList>
    </citation>
    <scope>NUCLEOTIDE SEQUENCE</scope>
    <source>
        <strain evidence="2">DSM 11080</strain>
    </source>
</reference>
<keyword evidence="3" id="KW-1185">Reference proteome</keyword>
<dbReference type="InterPro" id="IPR052264">
    <property type="entry name" value="UPF0175_domain"/>
</dbReference>